<dbReference type="InterPro" id="IPR016208">
    <property type="entry name" value="Ald_Oxase/xanthine_DH-like"/>
</dbReference>
<gene>
    <name evidence="13" type="primary">xdhB</name>
    <name evidence="13" type="ORF">EOE66_05500</name>
</gene>
<comment type="cofactor">
    <cofactor evidence="10">
        <name>[2Fe-2S] cluster</name>
        <dbReference type="ChEBI" id="CHEBI:190135"/>
    </cofactor>
</comment>
<protein>
    <submittedName>
        <fullName evidence="13">Xanthine dehydrogenase molybdopterin binding subunit</fullName>
        <ecNumber evidence="13">1.17.1.4</ecNumber>
    </submittedName>
</protein>
<evidence type="ECO:0000313" key="14">
    <source>
        <dbReference type="Proteomes" id="UP000285575"/>
    </source>
</evidence>
<comment type="cofactor">
    <cofactor evidence="1">
        <name>Mo-molybdopterin</name>
        <dbReference type="ChEBI" id="CHEBI:71302"/>
    </cofactor>
</comment>
<dbReference type="PANTHER" id="PTHR11908:SF132">
    <property type="entry name" value="ALDEHYDE OXIDASE 1-RELATED"/>
    <property type="match status" value="1"/>
</dbReference>
<dbReference type="AlphaFoldDB" id="A0A437RKL7"/>
<dbReference type="InterPro" id="IPR008274">
    <property type="entry name" value="AldOxase/xan_DH_MoCoBD1"/>
</dbReference>
<comment type="similarity">
    <text evidence="3">Belongs to the xanthine dehydrogenase family.</text>
</comment>
<name>A0A437RKL7_9BURK</name>
<keyword evidence="4" id="KW-0500">Molybdenum</keyword>
<evidence type="ECO:0000256" key="6">
    <source>
        <dbReference type="ARBA" id="ARBA00022723"/>
    </source>
</evidence>
<dbReference type="GO" id="GO:0004854">
    <property type="term" value="F:xanthine dehydrogenase activity"/>
    <property type="evidence" value="ECO:0007669"/>
    <property type="project" value="UniProtKB-EC"/>
</dbReference>
<dbReference type="PANTHER" id="PTHR11908">
    <property type="entry name" value="XANTHINE DEHYDROGENASE"/>
    <property type="match status" value="1"/>
</dbReference>
<keyword evidence="6" id="KW-0479">Metal-binding</keyword>
<dbReference type="Proteomes" id="UP000285575">
    <property type="component" value="Unassembled WGS sequence"/>
</dbReference>
<keyword evidence="9" id="KW-0411">Iron-sulfur</keyword>
<dbReference type="InterPro" id="IPR046867">
    <property type="entry name" value="AldOxase/xan_DH_MoCoBD2"/>
</dbReference>
<comment type="cofactor">
    <cofactor evidence="2">
        <name>FAD</name>
        <dbReference type="ChEBI" id="CHEBI:57692"/>
    </cofactor>
</comment>
<evidence type="ECO:0000259" key="12">
    <source>
        <dbReference type="SMART" id="SM01008"/>
    </source>
</evidence>
<evidence type="ECO:0000256" key="11">
    <source>
        <dbReference type="ARBA" id="ARBA00053029"/>
    </source>
</evidence>
<dbReference type="InterPro" id="IPR037165">
    <property type="entry name" value="AldOxase/xan_DH_Mopterin-bd_sf"/>
</dbReference>
<sequence length="813" mass="86736">MLAGNAHRRALARVGRERVCAGGRAVNKPAELPVQTTQPGAVGQTRPHESAHLHVAGAAPYTDDIPELAGTLHAALGLSPLAHGVIESLDLERIRQQPGVVDVFSAREIPGANQCGALLQDEPILAGETGDTLRYRGQPVFAVIATTRDAARRAAALAKEVVRATPLPPLLTPQAAHAAQQYVVPPMHLARGDAATAMAAAPQRLAVAFELGGQEQFYLEGQISYAVPQEDGGMKLFCSTQHPSEMQHHVAHALHRPLHAVQVECRRMGGGFGGKESQSAAFACVAAVAAARLGRPVKLRVDRDDDFLITGRRHCFHVEAEAGFDTEGRLLGAEATLVSRAGHCADLSGPVMTRALCHFDNAYWLPNVALHGYSAKTNTQSNTAFRGFGGPQGAFAVEYLLDSVARRLGRDALDVRRANFYGVAERNVTPYGQTVDDNILHPLVAELEASSDYRARRAAVHAFNAQSPVLKKGLALTPLKFGISFNVTHLNQAGALVHVYTDGSVLVNHGGTEMGQGLNTKVAQVVAHELGLPLAAVRCSATDTQKIANTSATAASTGSDLNGKAAQDAAAQVKRRLVAFIAAKWGCAEAAVVFDEGRVRAPGQDAGFAEVVQQAYLARVQLWSDGFYATPGLHWDKAKLQGRPFFYFAYGAACSEVLLDTLTGEWKLLRADVLHDVGRSLNPAIDIGQIEGAFIQGMGWLTMEELIWHPADGSPRAGLLMTHAPSTYKVPTANDCPADFRVKLYEGENRHDSIHRSKAVGEPPLLLPFSVFFALRDAVSAVGGHRVDPPLQAPATGEALLRAITAVQRAPAD</sequence>
<dbReference type="Pfam" id="PF20256">
    <property type="entry name" value="MoCoBD_2"/>
    <property type="match status" value="1"/>
</dbReference>
<dbReference type="GO" id="GO:0030151">
    <property type="term" value="F:molybdenum ion binding"/>
    <property type="evidence" value="ECO:0007669"/>
    <property type="project" value="InterPro"/>
</dbReference>
<dbReference type="Pfam" id="PF01315">
    <property type="entry name" value="Ald_Xan_dh_C"/>
    <property type="match status" value="1"/>
</dbReference>
<evidence type="ECO:0000256" key="4">
    <source>
        <dbReference type="ARBA" id="ARBA00022505"/>
    </source>
</evidence>
<dbReference type="SUPFAM" id="SSF54665">
    <property type="entry name" value="CO dehydrogenase molybdoprotein N-domain-like"/>
    <property type="match status" value="1"/>
</dbReference>
<comment type="caution">
    <text evidence="13">The sequence shown here is derived from an EMBL/GenBank/DDBJ whole genome shotgun (WGS) entry which is preliminary data.</text>
</comment>
<evidence type="ECO:0000256" key="5">
    <source>
        <dbReference type="ARBA" id="ARBA00022714"/>
    </source>
</evidence>
<dbReference type="SMART" id="SM01008">
    <property type="entry name" value="Ald_Xan_dh_C"/>
    <property type="match status" value="1"/>
</dbReference>
<evidence type="ECO:0000256" key="8">
    <source>
        <dbReference type="ARBA" id="ARBA00023004"/>
    </source>
</evidence>
<evidence type="ECO:0000313" key="13">
    <source>
        <dbReference type="EMBL" id="RVU47212.1"/>
    </source>
</evidence>
<evidence type="ECO:0000256" key="1">
    <source>
        <dbReference type="ARBA" id="ARBA00001924"/>
    </source>
</evidence>
<dbReference type="SUPFAM" id="SSF56003">
    <property type="entry name" value="Molybdenum cofactor-binding domain"/>
    <property type="match status" value="1"/>
</dbReference>
<dbReference type="GO" id="GO:0051537">
    <property type="term" value="F:2 iron, 2 sulfur cluster binding"/>
    <property type="evidence" value="ECO:0007669"/>
    <property type="project" value="UniProtKB-KW"/>
</dbReference>
<dbReference type="InterPro" id="IPR014309">
    <property type="entry name" value="Xanthine_DH_Mopterin-bd_su"/>
</dbReference>
<dbReference type="FunFam" id="3.30.365.10:FF:000001">
    <property type="entry name" value="Xanthine dehydrogenase oxidase"/>
    <property type="match status" value="1"/>
</dbReference>
<dbReference type="NCBIfam" id="TIGR02965">
    <property type="entry name" value="xanthine_xdhB"/>
    <property type="match status" value="1"/>
</dbReference>
<organism evidence="13 14">
    <name type="scientific">Rubrivivax rivuli</name>
    <dbReference type="NCBI Taxonomy" id="1862385"/>
    <lineage>
        <taxon>Bacteria</taxon>
        <taxon>Pseudomonadati</taxon>
        <taxon>Pseudomonadota</taxon>
        <taxon>Betaproteobacteria</taxon>
        <taxon>Burkholderiales</taxon>
        <taxon>Sphaerotilaceae</taxon>
        <taxon>Rubrivivax</taxon>
    </lineage>
</organism>
<dbReference type="Pfam" id="PF02738">
    <property type="entry name" value="MoCoBD_1"/>
    <property type="match status" value="1"/>
</dbReference>
<evidence type="ECO:0000256" key="7">
    <source>
        <dbReference type="ARBA" id="ARBA00023002"/>
    </source>
</evidence>
<dbReference type="EC" id="1.17.1.4" evidence="13"/>
<evidence type="ECO:0000256" key="3">
    <source>
        <dbReference type="ARBA" id="ARBA00006849"/>
    </source>
</evidence>
<keyword evidence="5" id="KW-0001">2Fe-2S</keyword>
<dbReference type="EMBL" id="SACR01000002">
    <property type="protein sequence ID" value="RVU47212.1"/>
    <property type="molecule type" value="Genomic_DNA"/>
</dbReference>
<dbReference type="GO" id="GO:0005506">
    <property type="term" value="F:iron ion binding"/>
    <property type="evidence" value="ECO:0007669"/>
    <property type="project" value="InterPro"/>
</dbReference>
<dbReference type="Gene3D" id="3.30.365.10">
    <property type="entry name" value="Aldehyde oxidase/xanthine dehydrogenase, molybdopterin binding domain"/>
    <property type="match status" value="4"/>
</dbReference>
<evidence type="ECO:0000256" key="10">
    <source>
        <dbReference type="ARBA" id="ARBA00034078"/>
    </source>
</evidence>
<keyword evidence="14" id="KW-1185">Reference proteome</keyword>
<dbReference type="Gene3D" id="3.90.1170.50">
    <property type="entry name" value="Aldehyde oxidase/xanthine dehydrogenase, a/b hammerhead"/>
    <property type="match status" value="1"/>
</dbReference>
<evidence type="ECO:0000256" key="2">
    <source>
        <dbReference type="ARBA" id="ARBA00001974"/>
    </source>
</evidence>
<feature type="domain" description="Aldehyde oxidase/xanthine dehydrogenase a/b hammerhead" evidence="12">
    <location>
        <begin position="56"/>
        <end position="166"/>
    </location>
</feature>
<dbReference type="OrthoDB" id="9758509at2"/>
<proteinExistence type="inferred from homology"/>
<keyword evidence="8" id="KW-0408">Iron</keyword>
<comment type="cofactor">
    <cofactor evidence="11">
        <name>Mo-molybdopterin cytosine dinucleotide</name>
        <dbReference type="ChEBI" id="CHEBI:71308"/>
    </cofactor>
</comment>
<accession>A0A437RKL7</accession>
<dbReference type="InterPro" id="IPR036856">
    <property type="entry name" value="Ald_Oxase/Xan_DH_a/b_sf"/>
</dbReference>
<dbReference type="InterPro" id="IPR000674">
    <property type="entry name" value="Ald_Oxase/Xan_DH_a/b"/>
</dbReference>
<dbReference type="FunFam" id="3.30.365.10:FF:000002">
    <property type="entry name" value="Xanthine dehydrogenase oxidase"/>
    <property type="match status" value="1"/>
</dbReference>
<keyword evidence="7 13" id="KW-0560">Oxidoreductase</keyword>
<reference evidence="13 14" key="1">
    <citation type="submission" date="2019-01" db="EMBL/GenBank/DDBJ databases">
        <authorList>
            <person name="Chen W.-M."/>
        </authorList>
    </citation>
    <scope>NUCLEOTIDE SEQUENCE [LARGE SCALE GENOMIC DNA]</scope>
    <source>
        <strain evidence="13 14">KYPY4</strain>
    </source>
</reference>
<evidence type="ECO:0000256" key="9">
    <source>
        <dbReference type="ARBA" id="ARBA00023014"/>
    </source>
</evidence>